<accession>A0A2T6C9H9</accession>
<organism evidence="2 3">
    <name type="scientific">Melghirimyces profundicolus</name>
    <dbReference type="NCBI Taxonomy" id="1242148"/>
    <lineage>
        <taxon>Bacteria</taxon>
        <taxon>Bacillati</taxon>
        <taxon>Bacillota</taxon>
        <taxon>Bacilli</taxon>
        <taxon>Bacillales</taxon>
        <taxon>Thermoactinomycetaceae</taxon>
        <taxon>Melghirimyces</taxon>
    </lineage>
</organism>
<sequence>MILLLWVFGAVPAGAADGDHERYGVALQVDYPVKVGKKTGMKVKARLKGVTKRNRIRGEWTVKADGEEMTVPHGKKKGPEKPVRFGGTVADRLKDGKKVSVTATFRGTIDGKKVRLSTTRGVTPPKVKVRVRCRGDRVEVGGTLTRTKKASGRWTFEVFPSGKEKPLDRYSSDEMTGPSHHVFLKRPDGPFEARVTVDGTVGREVHGDLFGKEGGRFEEAAGQVSLRSGCPEGTGGSVDESSTRALRIRADHQVLLGKKIQDLWIEVSDSEVRGVQMKGTLDTEEKAVGIWRFYYRYPDKVRLPGGKEKNVIRKGVLASNKGVVELPMRRKDEYHVIVDFQGTVGGQKVHVKEPYHFSIPRVMQKADPAADPSFTVIEAVITGRKVEGRWMMAIARPDGKILYLHEGKPRFTVKLPEGRYLLKTVFYGKVDGLTMAMQESKSLVIKEKDRDTYLVPGKNNELRTYEEGVSAVRGMRRSGRLSESDHTYSARAGAYSGGTAALLVIIGLAVYRKRKLS</sequence>
<dbReference type="EMBL" id="QBKR01000001">
    <property type="protein sequence ID" value="PTX64979.1"/>
    <property type="molecule type" value="Genomic_DNA"/>
</dbReference>
<evidence type="ECO:0000313" key="3">
    <source>
        <dbReference type="Proteomes" id="UP000244240"/>
    </source>
</evidence>
<keyword evidence="3" id="KW-1185">Reference proteome</keyword>
<protein>
    <submittedName>
        <fullName evidence="2">Uncharacterized protein</fullName>
    </submittedName>
</protein>
<keyword evidence="1" id="KW-1133">Transmembrane helix</keyword>
<gene>
    <name evidence="2" type="ORF">C8P63_101201</name>
</gene>
<feature type="transmembrane region" description="Helical" evidence="1">
    <location>
        <begin position="492"/>
        <end position="511"/>
    </location>
</feature>
<keyword evidence="1" id="KW-0472">Membrane</keyword>
<comment type="caution">
    <text evidence="2">The sequence shown here is derived from an EMBL/GenBank/DDBJ whole genome shotgun (WGS) entry which is preliminary data.</text>
</comment>
<name>A0A2T6C9H9_9BACL</name>
<evidence type="ECO:0000313" key="2">
    <source>
        <dbReference type="EMBL" id="PTX64979.1"/>
    </source>
</evidence>
<dbReference type="AlphaFoldDB" id="A0A2T6C9H9"/>
<keyword evidence="1" id="KW-0812">Transmembrane</keyword>
<reference evidence="2 3" key="1">
    <citation type="submission" date="2018-04" db="EMBL/GenBank/DDBJ databases">
        <title>Genomic Encyclopedia of Archaeal and Bacterial Type Strains, Phase II (KMG-II): from individual species to whole genera.</title>
        <authorList>
            <person name="Goeker M."/>
        </authorList>
    </citation>
    <scope>NUCLEOTIDE SEQUENCE [LARGE SCALE GENOMIC DNA]</scope>
    <source>
        <strain evidence="2 3">DSM 45787</strain>
    </source>
</reference>
<evidence type="ECO:0000256" key="1">
    <source>
        <dbReference type="SAM" id="Phobius"/>
    </source>
</evidence>
<dbReference type="Proteomes" id="UP000244240">
    <property type="component" value="Unassembled WGS sequence"/>
</dbReference>
<proteinExistence type="predicted"/>